<proteinExistence type="inferred from homology"/>
<keyword evidence="2" id="KW-0808">Transferase</keyword>
<dbReference type="OrthoDB" id="1044435at2759"/>
<evidence type="ECO:0000256" key="3">
    <source>
        <dbReference type="ARBA" id="ARBA00030602"/>
    </source>
</evidence>
<dbReference type="PANTHER" id="PTHR31544">
    <property type="entry name" value="AIG2-LIKE PROTEIN D"/>
    <property type="match status" value="1"/>
</dbReference>
<dbReference type="Pfam" id="PF06094">
    <property type="entry name" value="GGACT"/>
    <property type="match status" value="1"/>
</dbReference>
<dbReference type="PANTHER" id="PTHR31544:SF2">
    <property type="entry name" value="AIG2-LIKE PROTEIN D"/>
    <property type="match status" value="1"/>
</dbReference>
<dbReference type="InterPro" id="IPR036568">
    <property type="entry name" value="GGCT-like_sf"/>
</dbReference>
<comment type="similarity">
    <text evidence="1">Belongs to the gamma-glutamylcyclotransferase family.</text>
</comment>
<evidence type="ECO:0000313" key="6">
    <source>
        <dbReference type="EMBL" id="KIM84711.1"/>
    </source>
</evidence>
<feature type="transmembrane region" description="Helical" evidence="4">
    <location>
        <begin position="12"/>
        <end position="29"/>
    </location>
</feature>
<evidence type="ECO:0000256" key="4">
    <source>
        <dbReference type="SAM" id="Phobius"/>
    </source>
</evidence>
<keyword evidence="4" id="KW-0472">Membrane</keyword>
<keyword evidence="4" id="KW-0812">Transmembrane</keyword>
<name>A0A0C3G284_PILCF</name>
<sequence>MPQTNNASANTPIFVYGTLMAAPLLAWVLKGDSSKAIDVLSRRKPGTIFGFKRHRIHHCDYPALIRSNDTCAQVDGYIIFPATLSEWKKLDDFEGDSYERTPVIVRILDGSELDAFTYVWKGDADALADEDWSFEFFETERLETWLELFGGMELVG</sequence>
<protein>
    <recommendedName>
        <fullName evidence="3">Putative gamma-glutamylcyclotransferase</fullName>
    </recommendedName>
</protein>
<reference evidence="6 7" key="1">
    <citation type="submission" date="2014-04" db="EMBL/GenBank/DDBJ databases">
        <authorList>
            <consortium name="DOE Joint Genome Institute"/>
            <person name="Kuo A."/>
            <person name="Tarkka M."/>
            <person name="Buscot F."/>
            <person name="Kohler A."/>
            <person name="Nagy L.G."/>
            <person name="Floudas D."/>
            <person name="Copeland A."/>
            <person name="Barry K.W."/>
            <person name="Cichocki N."/>
            <person name="Veneault-Fourrey C."/>
            <person name="LaButti K."/>
            <person name="Lindquist E.A."/>
            <person name="Lipzen A."/>
            <person name="Lundell T."/>
            <person name="Morin E."/>
            <person name="Murat C."/>
            <person name="Sun H."/>
            <person name="Tunlid A."/>
            <person name="Henrissat B."/>
            <person name="Grigoriev I.V."/>
            <person name="Hibbett D.S."/>
            <person name="Martin F."/>
            <person name="Nordberg H.P."/>
            <person name="Cantor M.N."/>
            <person name="Hua S.X."/>
        </authorList>
    </citation>
    <scope>NUCLEOTIDE SEQUENCE [LARGE SCALE GENOMIC DNA]</scope>
    <source>
        <strain evidence="6 7">F 1598</strain>
    </source>
</reference>
<dbReference type="CDD" id="cd06661">
    <property type="entry name" value="GGCT_like"/>
    <property type="match status" value="1"/>
</dbReference>
<dbReference type="InParanoid" id="A0A0C3G284"/>
<dbReference type="InterPro" id="IPR045038">
    <property type="entry name" value="AIG2-like"/>
</dbReference>
<dbReference type="InterPro" id="IPR009288">
    <property type="entry name" value="AIG2-like_dom"/>
</dbReference>
<accession>A0A0C3G284</accession>
<dbReference type="EMBL" id="KN832987">
    <property type="protein sequence ID" value="KIM84711.1"/>
    <property type="molecule type" value="Genomic_DNA"/>
</dbReference>
<dbReference type="GO" id="GO:0016740">
    <property type="term" value="F:transferase activity"/>
    <property type="evidence" value="ECO:0007669"/>
    <property type="project" value="UniProtKB-KW"/>
</dbReference>
<evidence type="ECO:0000256" key="1">
    <source>
        <dbReference type="ARBA" id="ARBA00008861"/>
    </source>
</evidence>
<gene>
    <name evidence="6" type="ORF">PILCRDRAFT_393972</name>
</gene>
<dbReference type="HOGENOM" id="CLU_093936_2_0_1"/>
<evidence type="ECO:0000313" key="7">
    <source>
        <dbReference type="Proteomes" id="UP000054166"/>
    </source>
</evidence>
<feature type="domain" description="Gamma-glutamylcyclotransferase AIG2-like" evidence="5">
    <location>
        <begin position="13"/>
        <end position="133"/>
    </location>
</feature>
<reference evidence="7" key="2">
    <citation type="submission" date="2015-01" db="EMBL/GenBank/DDBJ databases">
        <title>Evolutionary Origins and Diversification of the Mycorrhizal Mutualists.</title>
        <authorList>
            <consortium name="DOE Joint Genome Institute"/>
            <consortium name="Mycorrhizal Genomics Consortium"/>
            <person name="Kohler A."/>
            <person name="Kuo A."/>
            <person name="Nagy L.G."/>
            <person name="Floudas D."/>
            <person name="Copeland A."/>
            <person name="Barry K.W."/>
            <person name="Cichocki N."/>
            <person name="Veneault-Fourrey C."/>
            <person name="LaButti K."/>
            <person name="Lindquist E.A."/>
            <person name="Lipzen A."/>
            <person name="Lundell T."/>
            <person name="Morin E."/>
            <person name="Murat C."/>
            <person name="Riley R."/>
            <person name="Ohm R."/>
            <person name="Sun H."/>
            <person name="Tunlid A."/>
            <person name="Henrissat B."/>
            <person name="Grigoriev I.V."/>
            <person name="Hibbett D.S."/>
            <person name="Martin F."/>
        </authorList>
    </citation>
    <scope>NUCLEOTIDE SEQUENCE [LARGE SCALE GENOMIC DNA]</scope>
    <source>
        <strain evidence="7">F 1598</strain>
    </source>
</reference>
<evidence type="ECO:0000256" key="2">
    <source>
        <dbReference type="ARBA" id="ARBA00022679"/>
    </source>
</evidence>
<dbReference type="AlphaFoldDB" id="A0A0C3G284"/>
<dbReference type="Gene3D" id="3.10.490.10">
    <property type="entry name" value="Gamma-glutamyl cyclotransferase-like"/>
    <property type="match status" value="1"/>
</dbReference>
<keyword evidence="7" id="KW-1185">Reference proteome</keyword>
<dbReference type="InterPro" id="IPR013024">
    <property type="entry name" value="GGCT-like"/>
</dbReference>
<dbReference type="SUPFAM" id="SSF110857">
    <property type="entry name" value="Gamma-glutamyl cyclotransferase-like"/>
    <property type="match status" value="1"/>
</dbReference>
<dbReference type="Proteomes" id="UP000054166">
    <property type="component" value="Unassembled WGS sequence"/>
</dbReference>
<evidence type="ECO:0000259" key="5">
    <source>
        <dbReference type="Pfam" id="PF06094"/>
    </source>
</evidence>
<organism evidence="6 7">
    <name type="scientific">Piloderma croceum (strain F 1598)</name>
    <dbReference type="NCBI Taxonomy" id="765440"/>
    <lineage>
        <taxon>Eukaryota</taxon>
        <taxon>Fungi</taxon>
        <taxon>Dikarya</taxon>
        <taxon>Basidiomycota</taxon>
        <taxon>Agaricomycotina</taxon>
        <taxon>Agaricomycetes</taxon>
        <taxon>Agaricomycetidae</taxon>
        <taxon>Atheliales</taxon>
        <taxon>Atheliaceae</taxon>
        <taxon>Piloderma</taxon>
    </lineage>
</organism>
<keyword evidence="4" id="KW-1133">Transmembrane helix</keyword>